<sequence>MFCILYANSALAIDGEAAATLSLSPQFCITASEEQNCDIELLLNWHTAIPQVVCILSNYQALPKWCADSADIKALSLKVSTQEDIQFILINKLTHQTLAGAQLNITPTAEPQARRRFRNPWSLF</sequence>
<accession>A0ABQ4PE32</accession>
<comment type="caution">
    <text evidence="1">The sequence shown here is derived from an EMBL/GenBank/DDBJ whole genome shotgun (WGS) entry which is preliminary data.</text>
</comment>
<evidence type="ECO:0000313" key="1">
    <source>
        <dbReference type="EMBL" id="GIU45659.1"/>
    </source>
</evidence>
<dbReference type="Proteomes" id="UP000761574">
    <property type="component" value="Unassembled WGS sequence"/>
</dbReference>
<name>A0ABQ4PE32_9GAMM</name>
<protein>
    <submittedName>
        <fullName evidence="1">DUF3019 domain-containing protein</fullName>
    </submittedName>
</protein>
<evidence type="ECO:0000313" key="2">
    <source>
        <dbReference type="Proteomes" id="UP000761574"/>
    </source>
</evidence>
<organism evidence="1 2">
    <name type="scientific">Shewanella algidipiscicola</name>
    <dbReference type="NCBI Taxonomy" id="614070"/>
    <lineage>
        <taxon>Bacteria</taxon>
        <taxon>Pseudomonadati</taxon>
        <taxon>Pseudomonadota</taxon>
        <taxon>Gammaproteobacteria</taxon>
        <taxon>Alteromonadales</taxon>
        <taxon>Shewanellaceae</taxon>
        <taxon>Shewanella</taxon>
    </lineage>
</organism>
<dbReference type="Pfam" id="PF11456">
    <property type="entry name" value="DUF3019"/>
    <property type="match status" value="1"/>
</dbReference>
<gene>
    <name evidence="1" type="ORF">TUM4630_14300</name>
</gene>
<reference evidence="1 2" key="1">
    <citation type="submission" date="2021-05" db="EMBL/GenBank/DDBJ databases">
        <title>Molecular characterization for Shewanella algae harboring chromosomal blaOXA-55-like strains isolated from clinical and environment sample.</title>
        <authorList>
            <person name="Ohama Y."/>
            <person name="Aoki K."/>
            <person name="Harada S."/>
            <person name="Moriya K."/>
            <person name="Ishii Y."/>
            <person name="Tateda K."/>
        </authorList>
    </citation>
    <scope>NUCLEOTIDE SEQUENCE [LARGE SCALE GENOMIC DNA]</scope>
    <source>
        <strain evidence="1 2">LMG 23746</strain>
    </source>
</reference>
<proteinExistence type="predicted"/>
<dbReference type="InterPro" id="IPR021559">
    <property type="entry name" value="DUF3019"/>
</dbReference>
<keyword evidence="2" id="KW-1185">Reference proteome</keyword>
<dbReference type="EMBL" id="BPFB01000013">
    <property type="protein sequence ID" value="GIU45659.1"/>
    <property type="molecule type" value="Genomic_DNA"/>
</dbReference>